<comment type="similarity">
    <text evidence="1">Belongs to the methyltransferase superfamily.</text>
</comment>
<sequence>MQDNLNAATPLYTLNPRERFTERADDYVKHRPSYPPQAIDFILEGLAPASQILAADIGAGTGIASRLLALRGVKVIAVEPNAAMREAAQTHKNVEYRSGGAEATNLPDASVDLVTAFQAFHWFNPEPTLLEFRRILKPDGRLAVVWNNRDKNDAFTEEYNSFVRALSNNHPSKSRLELVEPLRQTQHFTSYYEHEPIPYRQELDFDGLIGRAMSTSYVPREGKGYQLLVSGLRDLYERFCDREGLVYIVYQTNVYVLS</sequence>
<dbReference type="Proteomes" id="UP000271624">
    <property type="component" value="Unassembled WGS sequence"/>
</dbReference>
<dbReference type="SUPFAM" id="SSF53335">
    <property type="entry name" value="S-adenosyl-L-methionine-dependent methyltransferases"/>
    <property type="match status" value="1"/>
</dbReference>
<evidence type="ECO:0000256" key="3">
    <source>
        <dbReference type="ARBA" id="ARBA00022679"/>
    </source>
</evidence>
<dbReference type="RefSeq" id="WP_127078344.1">
    <property type="nucleotide sequence ID" value="NZ_RSCL01000001.1"/>
</dbReference>
<evidence type="ECO:0000256" key="1">
    <source>
        <dbReference type="ARBA" id="ARBA00008361"/>
    </source>
</evidence>
<reference evidence="5" key="1">
    <citation type="submission" date="2018-12" db="EMBL/GenBank/DDBJ databases">
        <authorList>
            <person name="Will S."/>
            <person name="Neumann-Schaal M."/>
            <person name="Henke P."/>
        </authorList>
    </citation>
    <scope>NUCLEOTIDE SEQUENCE</scope>
    <source>
        <strain evidence="5">PCC 7102</strain>
    </source>
</reference>
<gene>
    <name evidence="5" type="ORF">DSM106972_004040</name>
</gene>
<dbReference type="PANTHER" id="PTHR44942:SF4">
    <property type="entry name" value="METHYLTRANSFERASE TYPE 11 DOMAIN-CONTAINING PROTEIN"/>
    <property type="match status" value="1"/>
</dbReference>
<evidence type="ECO:0000313" key="5">
    <source>
        <dbReference type="EMBL" id="RUT09909.1"/>
    </source>
</evidence>
<dbReference type="InterPro" id="IPR013216">
    <property type="entry name" value="Methyltransf_11"/>
</dbReference>
<dbReference type="CDD" id="cd02440">
    <property type="entry name" value="AdoMet_MTases"/>
    <property type="match status" value="1"/>
</dbReference>
<dbReference type="PANTHER" id="PTHR44942">
    <property type="entry name" value="METHYLTRANSF_11 DOMAIN-CONTAINING PROTEIN"/>
    <property type="match status" value="1"/>
</dbReference>
<protein>
    <submittedName>
        <fullName evidence="5">Methyltransferase</fullName>
    </submittedName>
</protein>
<keyword evidence="3 5" id="KW-0808">Transferase</keyword>
<name>A0A433VUZ5_9CYAN</name>
<feature type="domain" description="Methyltransferase type 11" evidence="4">
    <location>
        <begin position="56"/>
        <end position="143"/>
    </location>
</feature>
<dbReference type="GO" id="GO:0032259">
    <property type="term" value="P:methylation"/>
    <property type="evidence" value="ECO:0007669"/>
    <property type="project" value="UniProtKB-KW"/>
</dbReference>
<dbReference type="InterPro" id="IPR051052">
    <property type="entry name" value="Diverse_substrate_MTase"/>
</dbReference>
<accession>A0A433VUZ5</accession>
<dbReference type="OrthoDB" id="9797252at2"/>
<comment type="caution">
    <text evidence="5">The sequence shown here is derived from an EMBL/GenBank/DDBJ whole genome shotgun (WGS) entry which is preliminary data.</text>
</comment>
<reference evidence="5" key="2">
    <citation type="journal article" date="2019" name="Genome Biol. Evol.">
        <title>Day and night: Metabolic profiles and evolutionary relationships of six axenic non-marine cyanobacteria.</title>
        <authorList>
            <person name="Will S.E."/>
            <person name="Henke P."/>
            <person name="Boedeker C."/>
            <person name="Huang S."/>
            <person name="Brinkmann H."/>
            <person name="Rohde M."/>
            <person name="Jarek M."/>
            <person name="Friedl T."/>
            <person name="Seufert S."/>
            <person name="Schumacher M."/>
            <person name="Overmann J."/>
            <person name="Neumann-Schaal M."/>
            <person name="Petersen J."/>
        </authorList>
    </citation>
    <scope>NUCLEOTIDE SEQUENCE [LARGE SCALE GENOMIC DNA]</scope>
    <source>
        <strain evidence="5">PCC 7102</strain>
    </source>
</reference>
<evidence type="ECO:0000256" key="2">
    <source>
        <dbReference type="ARBA" id="ARBA00022603"/>
    </source>
</evidence>
<dbReference type="GO" id="GO:0008757">
    <property type="term" value="F:S-adenosylmethionine-dependent methyltransferase activity"/>
    <property type="evidence" value="ECO:0007669"/>
    <property type="project" value="InterPro"/>
</dbReference>
<dbReference type="AlphaFoldDB" id="A0A433VUZ5"/>
<keyword evidence="6" id="KW-1185">Reference proteome</keyword>
<dbReference type="EMBL" id="RSCL01000001">
    <property type="protein sequence ID" value="RUT09909.1"/>
    <property type="molecule type" value="Genomic_DNA"/>
</dbReference>
<organism evidence="5 6">
    <name type="scientific">Dulcicalothrix desertica PCC 7102</name>
    <dbReference type="NCBI Taxonomy" id="232991"/>
    <lineage>
        <taxon>Bacteria</taxon>
        <taxon>Bacillati</taxon>
        <taxon>Cyanobacteriota</taxon>
        <taxon>Cyanophyceae</taxon>
        <taxon>Nostocales</taxon>
        <taxon>Calotrichaceae</taxon>
        <taxon>Dulcicalothrix</taxon>
    </lineage>
</organism>
<proteinExistence type="inferred from homology"/>
<dbReference type="Pfam" id="PF08241">
    <property type="entry name" value="Methyltransf_11"/>
    <property type="match status" value="1"/>
</dbReference>
<dbReference type="Gene3D" id="3.40.50.150">
    <property type="entry name" value="Vaccinia Virus protein VP39"/>
    <property type="match status" value="1"/>
</dbReference>
<dbReference type="InterPro" id="IPR029063">
    <property type="entry name" value="SAM-dependent_MTases_sf"/>
</dbReference>
<evidence type="ECO:0000313" key="6">
    <source>
        <dbReference type="Proteomes" id="UP000271624"/>
    </source>
</evidence>
<evidence type="ECO:0000259" key="4">
    <source>
        <dbReference type="Pfam" id="PF08241"/>
    </source>
</evidence>
<keyword evidence="2 5" id="KW-0489">Methyltransferase</keyword>